<organism evidence="9 10">
    <name type="scientific">Clostridium omnivorum</name>
    <dbReference type="NCBI Taxonomy" id="1604902"/>
    <lineage>
        <taxon>Bacteria</taxon>
        <taxon>Bacillati</taxon>
        <taxon>Bacillota</taxon>
        <taxon>Clostridia</taxon>
        <taxon>Eubacteriales</taxon>
        <taxon>Clostridiaceae</taxon>
        <taxon>Clostridium</taxon>
    </lineage>
</organism>
<dbReference type="EC" id="2.7.7.7" evidence="1"/>
<evidence type="ECO:0000256" key="2">
    <source>
        <dbReference type="ARBA" id="ARBA00014363"/>
    </source>
</evidence>
<dbReference type="SUPFAM" id="SSF52540">
    <property type="entry name" value="P-loop containing nucleoside triphosphate hydrolases"/>
    <property type="match status" value="1"/>
</dbReference>
<keyword evidence="10" id="KW-1185">Reference proteome</keyword>
<evidence type="ECO:0000256" key="3">
    <source>
        <dbReference type="ARBA" id="ARBA00022679"/>
    </source>
</evidence>
<evidence type="ECO:0000256" key="6">
    <source>
        <dbReference type="ARBA" id="ARBA00022932"/>
    </source>
</evidence>
<evidence type="ECO:0000313" key="9">
    <source>
        <dbReference type="EMBL" id="GLC30664.1"/>
    </source>
</evidence>
<dbReference type="SUPFAM" id="SSF48019">
    <property type="entry name" value="post-AAA+ oligomerization domain-like"/>
    <property type="match status" value="1"/>
</dbReference>
<dbReference type="Pfam" id="PF09115">
    <property type="entry name" value="DNApol3-delta_C"/>
    <property type="match status" value="1"/>
</dbReference>
<dbReference type="RefSeq" id="WP_264849941.1">
    <property type="nucleotide sequence ID" value="NZ_BRXR01000001.1"/>
</dbReference>
<dbReference type="Gene3D" id="1.20.272.10">
    <property type="match status" value="1"/>
</dbReference>
<keyword evidence="5" id="KW-0235">DNA replication</keyword>
<name>A0ABQ5N630_9CLOT</name>
<dbReference type="InterPro" id="IPR050238">
    <property type="entry name" value="DNA_Rep/Repair_Clamp_Loader"/>
</dbReference>
<dbReference type="Gene3D" id="3.40.50.300">
    <property type="entry name" value="P-loop containing nucleotide triphosphate hydrolases"/>
    <property type="match status" value="1"/>
</dbReference>
<dbReference type="InterPro" id="IPR027417">
    <property type="entry name" value="P-loop_NTPase"/>
</dbReference>
<accession>A0ABQ5N630</accession>
<dbReference type="InterPro" id="IPR015199">
    <property type="entry name" value="DNA_pol_III_delta_C"/>
</dbReference>
<evidence type="ECO:0000256" key="7">
    <source>
        <dbReference type="ARBA" id="ARBA00049244"/>
    </source>
</evidence>
<evidence type="ECO:0000256" key="1">
    <source>
        <dbReference type="ARBA" id="ARBA00012417"/>
    </source>
</evidence>
<dbReference type="EMBL" id="BRXR01000001">
    <property type="protein sequence ID" value="GLC30664.1"/>
    <property type="molecule type" value="Genomic_DNA"/>
</dbReference>
<evidence type="ECO:0000259" key="8">
    <source>
        <dbReference type="Pfam" id="PF09115"/>
    </source>
</evidence>
<dbReference type="NCBIfam" id="NF004047">
    <property type="entry name" value="PRK05564.1"/>
    <property type="match status" value="1"/>
</dbReference>
<comment type="caution">
    <text evidence="9">The sequence shown here is derived from an EMBL/GenBank/DDBJ whole genome shotgun (WGS) entry which is preliminary data.</text>
</comment>
<dbReference type="Proteomes" id="UP001208567">
    <property type="component" value="Unassembled WGS sequence"/>
</dbReference>
<dbReference type="InterPro" id="IPR008921">
    <property type="entry name" value="DNA_pol3_clamp-load_cplx_C"/>
</dbReference>
<evidence type="ECO:0000313" key="10">
    <source>
        <dbReference type="Proteomes" id="UP001208567"/>
    </source>
</evidence>
<dbReference type="Pfam" id="PF13177">
    <property type="entry name" value="DNA_pol3_delta2"/>
    <property type="match status" value="1"/>
</dbReference>
<gene>
    <name evidence="9" type="ORF">bsdE14_20740</name>
</gene>
<comment type="catalytic activity">
    <reaction evidence="7">
        <text>DNA(n) + a 2'-deoxyribonucleoside 5'-triphosphate = DNA(n+1) + diphosphate</text>
        <dbReference type="Rhea" id="RHEA:22508"/>
        <dbReference type="Rhea" id="RHEA-COMP:17339"/>
        <dbReference type="Rhea" id="RHEA-COMP:17340"/>
        <dbReference type="ChEBI" id="CHEBI:33019"/>
        <dbReference type="ChEBI" id="CHEBI:61560"/>
        <dbReference type="ChEBI" id="CHEBI:173112"/>
        <dbReference type="EC" id="2.7.7.7"/>
    </reaction>
</comment>
<reference evidence="9 10" key="1">
    <citation type="journal article" date="2024" name="Int. J. Syst. Evol. Microbiol.">
        <title>Clostridium omnivorum sp. nov., isolated from anoxic soil under the treatment of reductive soil disinfestation.</title>
        <authorList>
            <person name="Ueki A."/>
            <person name="Tonouchi A."/>
            <person name="Kaku N."/>
            <person name="Honma S."/>
            <person name="Ueki K."/>
        </authorList>
    </citation>
    <scope>NUCLEOTIDE SEQUENCE [LARGE SCALE GENOMIC DNA]</scope>
    <source>
        <strain evidence="9 10">E14</strain>
    </source>
</reference>
<protein>
    <recommendedName>
        <fullName evidence="2">DNA polymerase III subunit delta'</fullName>
        <ecNumber evidence="1">2.7.7.7</ecNumber>
    </recommendedName>
</protein>
<keyword evidence="4" id="KW-0548">Nucleotidyltransferase</keyword>
<sequence>MNFDEIIGHDNVKMQINKSINSGMFSHAHLVVGENGIGKSILTRAIAIKLLGKEQDKEYADLIEYRVQKNKQSIGIKEVTEKIIEEINKKPYEGDKKVIIVYQADKMTVDAQNAFLKTIEEPPKGVFIILLCENLELILDTIKSRCQIHKLQRLSLEEMKLYLNKKYPRLMPEELKTIVAFSDGIPGRAESFIEDEDFKQIRNSTLEILLNIKEKKCLDFLKYSDFLLQYKNDWKEVLTWFLSYIRDTMIYKETGREDLVINVDKVNSIKDLASMFSFNKLNDIIDIINETRRRLDHNVNTSLVFENMLVKFQED</sequence>
<proteinExistence type="predicted"/>
<evidence type="ECO:0000256" key="5">
    <source>
        <dbReference type="ARBA" id="ARBA00022705"/>
    </source>
</evidence>
<evidence type="ECO:0000256" key="4">
    <source>
        <dbReference type="ARBA" id="ARBA00022695"/>
    </source>
</evidence>
<dbReference type="PANTHER" id="PTHR11669:SF8">
    <property type="entry name" value="DNA POLYMERASE III SUBUNIT DELTA"/>
    <property type="match status" value="1"/>
</dbReference>
<keyword evidence="3" id="KW-0808">Transferase</keyword>
<dbReference type="PANTHER" id="PTHR11669">
    <property type="entry name" value="REPLICATION FACTOR C / DNA POLYMERASE III GAMMA-TAU SUBUNIT"/>
    <property type="match status" value="1"/>
</dbReference>
<keyword evidence="6" id="KW-0239">DNA-directed DNA polymerase</keyword>
<feature type="domain" description="DNA polymerase III delta subunit C-terminal" evidence="8">
    <location>
        <begin position="197"/>
        <end position="313"/>
    </location>
</feature>